<comment type="similarity">
    <text evidence="1 2">Belongs to the calycin superfamily. Lipocalin family.</text>
</comment>
<evidence type="ECO:0000313" key="4">
    <source>
        <dbReference type="EMBL" id="GAA6169547.1"/>
    </source>
</evidence>
<dbReference type="InterPro" id="IPR022271">
    <property type="entry name" value="Lipocalin_ApoD"/>
</dbReference>
<evidence type="ECO:0000259" key="3">
    <source>
        <dbReference type="Pfam" id="PF08212"/>
    </source>
</evidence>
<dbReference type="InterPro" id="IPR012674">
    <property type="entry name" value="Calycin"/>
</dbReference>
<dbReference type="PRINTS" id="PR01171">
    <property type="entry name" value="BCTLIPOCALIN"/>
</dbReference>
<dbReference type="Proteomes" id="UP001465153">
    <property type="component" value="Unassembled WGS sequence"/>
</dbReference>
<dbReference type="InterPro" id="IPR022272">
    <property type="entry name" value="Lipocalin_CS"/>
</dbReference>
<comment type="function">
    <text evidence="2">Involved in the storage or transport of lipids necessary for membrane maintenance under stressful conditions. Displays a binding preference for lysophospholipids.</text>
</comment>
<comment type="subunit">
    <text evidence="2">Homodimer.</text>
</comment>
<dbReference type="InterPro" id="IPR047202">
    <property type="entry name" value="Lipocalin_Blc-like_dom"/>
</dbReference>
<gene>
    <name evidence="4" type="ORF">NBRC116591_33580</name>
</gene>
<organism evidence="4 5">
    <name type="scientific">Sessilibacter corallicola</name>
    <dbReference type="NCBI Taxonomy" id="2904075"/>
    <lineage>
        <taxon>Bacteria</taxon>
        <taxon>Pseudomonadati</taxon>
        <taxon>Pseudomonadota</taxon>
        <taxon>Gammaproteobacteria</taxon>
        <taxon>Cellvibrionales</taxon>
        <taxon>Cellvibrionaceae</taxon>
        <taxon>Sessilibacter</taxon>
    </lineage>
</organism>
<dbReference type="CDD" id="cd19438">
    <property type="entry name" value="lipocalin_Blc-like"/>
    <property type="match status" value="1"/>
</dbReference>
<keyword evidence="5" id="KW-1185">Reference proteome</keyword>
<evidence type="ECO:0000256" key="2">
    <source>
        <dbReference type="PIRNR" id="PIRNR036893"/>
    </source>
</evidence>
<accession>A0ABQ0ADB5</accession>
<evidence type="ECO:0000256" key="1">
    <source>
        <dbReference type="ARBA" id="ARBA00006889"/>
    </source>
</evidence>
<dbReference type="PIRSF" id="PIRSF036893">
    <property type="entry name" value="Lipocalin_ApoD"/>
    <property type="match status" value="1"/>
</dbReference>
<evidence type="ECO:0000313" key="5">
    <source>
        <dbReference type="Proteomes" id="UP001465153"/>
    </source>
</evidence>
<keyword evidence="2" id="KW-0446">Lipid-binding</keyword>
<keyword evidence="2" id="KW-0449">Lipoprotein</keyword>
<dbReference type="SUPFAM" id="SSF50814">
    <property type="entry name" value="Lipocalins"/>
    <property type="match status" value="1"/>
</dbReference>
<sequence>MTTPLRIHTLFTGLIALVLTGCVSHPKGVSPVTEFELDRYLGQWYEIARLDHSFERGLEKISATYTLREDGGVKVLNKGFNVKKQEWEQAIGKAYFVDDANTGFLKVSFFGPFYSSYIVFDLDPEYQTALISGPNKSYFWILSRTPSISDEDLSELVSKAEKLGFNTSELIYVNHD</sequence>
<dbReference type="InterPro" id="IPR002446">
    <property type="entry name" value="Lipocalin_bac"/>
</dbReference>
<protein>
    <recommendedName>
        <fullName evidence="2">Outer membrane lipoprotein Blc</fullName>
    </recommendedName>
</protein>
<comment type="caution">
    <text evidence="4">The sequence shown here is derived from an EMBL/GenBank/DDBJ whole genome shotgun (WGS) entry which is preliminary data.</text>
</comment>
<comment type="subcellular location">
    <subcellularLocation>
        <location evidence="2">Cell outer membrane</location>
    </subcellularLocation>
</comment>
<keyword evidence="2" id="KW-0472">Membrane</keyword>
<feature type="domain" description="Lipocalin/cytosolic fatty-acid binding" evidence="3">
    <location>
        <begin position="36"/>
        <end position="174"/>
    </location>
</feature>
<dbReference type="Gene3D" id="2.40.128.20">
    <property type="match status" value="1"/>
</dbReference>
<dbReference type="PROSITE" id="PS00213">
    <property type="entry name" value="LIPOCALIN"/>
    <property type="match status" value="1"/>
</dbReference>
<dbReference type="RefSeq" id="WP_353304051.1">
    <property type="nucleotide sequence ID" value="NZ_BAABWN010000013.1"/>
</dbReference>
<keyword evidence="2" id="KW-0998">Cell outer membrane</keyword>
<reference evidence="4 5" key="1">
    <citation type="submission" date="2024-04" db="EMBL/GenBank/DDBJ databases">
        <title>Draft genome sequence of Sessilibacter corallicola NBRC 116591.</title>
        <authorList>
            <person name="Miyakawa T."/>
            <person name="Kusuya Y."/>
            <person name="Miura T."/>
        </authorList>
    </citation>
    <scope>NUCLEOTIDE SEQUENCE [LARGE SCALE GENOMIC DNA]</scope>
    <source>
        <strain evidence="4 5">KU-00831-HH</strain>
    </source>
</reference>
<dbReference type="EMBL" id="BAABWN010000013">
    <property type="protein sequence ID" value="GAA6169547.1"/>
    <property type="molecule type" value="Genomic_DNA"/>
</dbReference>
<dbReference type="Pfam" id="PF08212">
    <property type="entry name" value="Lipocalin_2"/>
    <property type="match status" value="1"/>
</dbReference>
<dbReference type="PANTHER" id="PTHR10612">
    <property type="entry name" value="APOLIPOPROTEIN D"/>
    <property type="match status" value="1"/>
</dbReference>
<dbReference type="PROSITE" id="PS51257">
    <property type="entry name" value="PROKAR_LIPOPROTEIN"/>
    <property type="match status" value="1"/>
</dbReference>
<dbReference type="PANTHER" id="PTHR10612:SF34">
    <property type="entry name" value="APOLIPOPROTEIN D"/>
    <property type="match status" value="1"/>
</dbReference>
<proteinExistence type="inferred from homology"/>
<name>A0ABQ0ADB5_9GAMM</name>
<dbReference type="InterPro" id="IPR000566">
    <property type="entry name" value="Lipocln_cytosolic_FA-bd_dom"/>
</dbReference>